<dbReference type="PRINTS" id="PR01506">
    <property type="entry name" value="TATBPROTEIN"/>
</dbReference>
<keyword evidence="4 9" id="KW-0812">Transmembrane</keyword>
<evidence type="ECO:0000256" key="3">
    <source>
        <dbReference type="ARBA" id="ARBA00022475"/>
    </source>
</evidence>
<comment type="subunit">
    <text evidence="9">The Tat system comprises two distinct complexes: a TatABC complex, containing multiple copies of TatA, TatB and TatC subunits, and a separate TatA complex, containing only TatA subunits. Substrates initially bind to the TatABC complex, which probably triggers association of the separate TatA complex to form the active translocon.</text>
</comment>
<reference evidence="11 12" key="1">
    <citation type="submission" date="2017-05" db="EMBL/GenBank/DDBJ databases">
        <authorList>
            <person name="Varghese N."/>
            <person name="Submissions S."/>
        </authorList>
    </citation>
    <scope>NUCLEOTIDE SEQUENCE [LARGE SCALE GENOMIC DNA]</scope>
    <source>
        <strain evidence="11 12">DSM 29734</strain>
    </source>
</reference>
<dbReference type="EMBL" id="FXTY01000007">
    <property type="protein sequence ID" value="SMP30458.1"/>
    <property type="molecule type" value="Genomic_DNA"/>
</dbReference>
<feature type="compositionally biased region" description="Basic and acidic residues" evidence="10">
    <location>
        <begin position="131"/>
        <end position="141"/>
    </location>
</feature>
<comment type="subcellular location">
    <subcellularLocation>
        <location evidence="9">Cell membrane</location>
        <topology evidence="9">Single-pass membrane protein</topology>
    </subcellularLocation>
    <subcellularLocation>
        <location evidence="1">Membrane</location>
        <topology evidence="1">Single-pass membrane protein</topology>
    </subcellularLocation>
</comment>
<dbReference type="InterPro" id="IPR018448">
    <property type="entry name" value="TatB"/>
</dbReference>
<sequence length="181" mass="19158">MFDLGLPELLVIGVVALIVVGPKDLPVMFRTVGRFVGKAKGMAREFSSAMNEAADKSGVKDVTDTLKGATDGLNKVSNPLKTATDALNDSVGEVKRSMSYEPGAETTQLSKERAEAAEKIRQKSTEMAQARLDKEAAEKAAAEAADDVSPEEAAKAARKAARSYDPAPTPRSTTTSKKDEA</sequence>
<accession>A0ABY1PB00</accession>
<evidence type="ECO:0000313" key="12">
    <source>
        <dbReference type="Proteomes" id="UP001157961"/>
    </source>
</evidence>
<keyword evidence="6 9" id="KW-1133">Transmembrane helix</keyword>
<keyword evidence="8 9" id="KW-0472">Membrane</keyword>
<gene>
    <name evidence="9" type="primary">tatB</name>
    <name evidence="11" type="ORF">SAMN06265373_10754</name>
</gene>
<comment type="function">
    <text evidence="9">Part of the twin-arginine translocation (Tat) system that transports large folded proteins containing a characteristic twin-arginine motif in their signal peptide across membranes. Together with TatC, TatB is part of a receptor directly interacting with Tat signal peptides. TatB may form an oligomeric binding site that transiently accommodates folded Tat precursor proteins before their translocation.</text>
</comment>
<protein>
    <recommendedName>
        <fullName evidence="9">Sec-independent protein translocase protein TatB</fullName>
    </recommendedName>
</protein>
<comment type="caution">
    <text evidence="11">The sequence shown here is derived from an EMBL/GenBank/DDBJ whole genome shotgun (WGS) entry which is preliminary data.</text>
</comment>
<dbReference type="HAMAP" id="MF_00237">
    <property type="entry name" value="TatB"/>
    <property type="match status" value="1"/>
</dbReference>
<feature type="region of interest" description="Disordered" evidence="10">
    <location>
        <begin position="84"/>
        <end position="181"/>
    </location>
</feature>
<keyword evidence="2 9" id="KW-0813">Transport</keyword>
<evidence type="ECO:0000256" key="8">
    <source>
        <dbReference type="ARBA" id="ARBA00023136"/>
    </source>
</evidence>
<organism evidence="11 12">
    <name type="scientific">Shimia sagamensis</name>
    <dbReference type="NCBI Taxonomy" id="1566352"/>
    <lineage>
        <taxon>Bacteria</taxon>
        <taxon>Pseudomonadati</taxon>
        <taxon>Pseudomonadota</taxon>
        <taxon>Alphaproteobacteria</taxon>
        <taxon>Rhodobacterales</taxon>
        <taxon>Roseobacteraceae</taxon>
    </lineage>
</organism>
<name>A0ABY1PB00_9RHOB</name>
<keyword evidence="12" id="KW-1185">Reference proteome</keyword>
<dbReference type="NCBIfam" id="TIGR01410">
    <property type="entry name" value="tatB"/>
    <property type="match status" value="1"/>
</dbReference>
<evidence type="ECO:0000256" key="5">
    <source>
        <dbReference type="ARBA" id="ARBA00022927"/>
    </source>
</evidence>
<evidence type="ECO:0000313" key="11">
    <source>
        <dbReference type="EMBL" id="SMP30458.1"/>
    </source>
</evidence>
<dbReference type="RefSeq" id="WP_283427162.1">
    <property type="nucleotide sequence ID" value="NZ_FXTY01000007.1"/>
</dbReference>
<evidence type="ECO:0000256" key="1">
    <source>
        <dbReference type="ARBA" id="ARBA00004167"/>
    </source>
</evidence>
<proteinExistence type="inferred from homology"/>
<dbReference type="Gene3D" id="1.20.5.3310">
    <property type="match status" value="1"/>
</dbReference>
<dbReference type="Proteomes" id="UP001157961">
    <property type="component" value="Unassembled WGS sequence"/>
</dbReference>
<comment type="similarity">
    <text evidence="9">Belongs to the TatB family.</text>
</comment>
<dbReference type="PANTHER" id="PTHR33162:SF1">
    <property type="entry name" value="SEC-INDEPENDENT PROTEIN TRANSLOCASE PROTEIN TATA, CHLOROPLASTIC"/>
    <property type="match status" value="1"/>
</dbReference>
<feature type="compositionally biased region" description="Basic and acidic residues" evidence="10">
    <location>
        <begin position="110"/>
        <end position="124"/>
    </location>
</feature>
<evidence type="ECO:0000256" key="6">
    <source>
        <dbReference type="ARBA" id="ARBA00022989"/>
    </source>
</evidence>
<evidence type="ECO:0000256" key="9">
    <source>
        <dbReference type="HAMAP-Rule" id="MF_00237"/>
    </source>
</evidence>
<keyword evidence="7 9" id="KW-0811">Translocation</keyword>
<evidence type="ECO:0000256" key="10">
    <source>
        <dbReference type="SAM" id="MobiDB-lite"/>
    </source>
</evidence>
<keyword evidence="3 9" id="KW-1003">Cell membrane</keyword>
<dbReference type="InterPro" id="IPR003369">
    <property type="entry name" value="TatA/B/E"/>
</dbReference>
<evidence type="ECO:0000256" key="4">
    <source>
        <dbReference type="ARBA" id="ARBA00022692"/>
    </source>
</evidence>
<dbReference type="PANTHER" id="PTHR33162">
    <property type="entry name" value="SEC-INDEPENDENT PROTEIN TRANSLOCASE PROTEIN TATA, CHLOROPLASTIC"/>
    <property type="match status" value="1"/>
</dbReference>
<evidence type="ECO:0000256" key="7">
    <source>
        <dbReference type="ARBA" id="ARBA00023010"/>
    </source>
</evidence>
<dbReference type="Pfam" id="PF02416">
    <property type="entry name" value="TatA_B_E"/>
    <property type="match status" value="1"/>
</dbReference>
<keyword evidence="5 9" id="KW-0653">Protein transport</keyword>
<evidence type="ECO:0000256" key="2">
    <source>
        <dbReference type="ARBA" id="ARBA00022448"/>
    </source>
</evidence>